<evidence type="ECO:0000313" key="8">
    <source>
        <dbReference type="EMBL" id="MDN0062872.1"/>
    </source>
</evidence>
<feature type="active site" evidence="5">
    <location>
        <position position="54"/>
    </location>
</feature>
<evidence type="ECO:0000256" key="6">
    <source>
        <dbReference type="RuleBase" id="RU004168"/>
    </source>
</evidence>
<gene>
    <name evidence="8" type="ORF">QVN30_00930</name>
    <name evidence="9" type="ORF">QVN40_05365</name>
</gene>
<proteinExistence type="inferred from homology"/>
<dbReference type="SUPFAM" id="SSF54975">
    <property type="entry name" value="Acylphosphatase/BLUF domain-like"/>
    <property type="match status" value="1"/>
</dbReference>
<organism evidence="9 11">
    <name type="scientific">Collinsella ihumii</name>
    <dbReference type="NCBI Taxonomy" id="1720204"/>
    <lineage>
        <taxon>Bacteria</taxon>
        <taxon>Bacillati</taxon>
        <taxon>Actinomycetota</taxon>
        <taxon>Coriobacteriia</taxon>
        <taxon>Coriobacteriales</taxon>
        <taxon>Coriobacteriaceae</taxon>
        <taxon>Collinsella</taxon>
    </lineage>
</organism>
<dbReference type="Proteomes" id="UP001168505">
    <property type="component" value="Unassembled WGS sequence"/>
</dbReference>
<evidence type="ECO:0000313" key="11">
    <source>
        <dbReference type="Proteomes" id="UP001168505"/>
    </source>
</evidence>
<feature type="domain" description="Acylphosphatase-like" evidence="7">
    <location>
        <begin position="21"/>
        <end position="114"/>
    </location>
</feature>
<dbReference type="Gene3D" id="3.30.70.100">
    <property type="match status" value="1"/>
</dbReference>
<evidence type="ECO:0000313" key="10">
    <source>
        <dbReference type="Proteomes" id="UP001168435"/>
    </source>
</evidence>
<dbReference type="Pfam" id="PF00708">
    <property type="entry name" value="Acylphosphatase"/>
    <property type="match status" value="1"/>
</dbReference>
<dbReference type="Proteomes" id="UP001168435">
    <property type="component" value="Unassembled WGS sequence"/>
</dbReference>
<protein>
    <recommendedName>
        <fullName evidence="3 5">acylphosphatase</fullName>
        <ecNumber evidence="2 5">3.6.1.7</ecNumber>
    </recommendedName>
</protein>
<keyword evidence="10" id="KW-1185">Reference proteome</keyword>
<dbReference type="GO" id="GO:0003998">
    <property type="term" value="F:acylphosphatase activity"/>
    <property type="evidence" value="ECO:0007669"/>
    <property type="project" value="UniProtKB-EC"/>
</dbReference>
<dbReference type="PANTHER" id="PTHR47268">
    <property type="entry name" value="ACYLPHOSPHATASE"/>
    <property type="match status" value="1"/>
</dbReference>
<comment type="caution">
    <text evidence="9">The sequence shown here is derived from an EMBL/GenBank/DDBJ whole genome shotgun (WGS) entry which is preliminary data.</text>
</comment>
<dbReference type="EMBL" id="JAUEIR010000004">
    <property type="protein sequence ID" value="MDN0069133.1"/>
    <property type="molecule type" value="Genomic_DNA"/>
</dbReference>
<dbReference type="AlphaFoldDB" id="A0AAW7JNM6"/>
<comment type="similarity">
    <text evidence="1 6">Belongs to the acylphosphatase family.</text>
</comment>
<keyword evidence="5 9" id="KW-0378">Hydrolase</keyword>
<evidence type="ECO:0000256" key="2">
    <source>
        <dbReference type="ARBA" id="ARBA00012150"/>
    </source>
</evidence>
<dbReference type="InterPro" id="IPR036046">
    <property type="entry name" value="Acylphosphatase-like_dom_sf"/>
</dbReference>
<evidence type="ECO:0000256" key="4">
    <source>
        <dbReference type="ARBA" id="ARBA00047645"/>
    </source>
</evidence>
<dbReference type="PROSITE" id="PS51160">
    <property type="entry name" value="ACYLPHOSPHATASE_3"/>
    <property type="match status" value="1"/>
</dbReference>
<reference evidence="9" key="1">
    <citation type="submission" date="2023-06" db="EMBL/GenBank/DDBJ databases">
        <authorList>
            <person name="Zeman M."/>
            <person name="Kubasova T."/>
            <person name="Jahodarova E."/>
            <person name="Nykrynova M."/>
            <person name="Rychlik I."/>
        </authorList>
    </citation>
    <scope>NUCLEOTIDE SEQUENCE</scope>
    <source>
        <strain evidence="9">15_COKtk</strain>
        <strain evidence="8">176_SSukc20</strain>
    </source>
</reference>
<dbReference type="InterPro" id="IPR001792">
    <property type="entry name" value="Acylphosphatase-like_dom"/>
</dbReference>
<evidence type="ECO:0000256" key="5">
    <source>
        <dbReference type="PROSITE-ProRule" id="PRU00520"/>
    </source>
</evidence>
<evidence type="ECO:0000256" key="3">
    <source>
        <dbReference type="ARBA" id="ARBA00015991"/>
    </source>
</evidence>
<evidence type="ECO:0000313" key="9">
    <source>
        <dbReference type="EMBL" id="MDN0069133.1"/>
    </source>
</evidence>
<evidence type="ECO:0000256" key="1">
    <source>
        <dbReference type="ARBA" id="ARBA00005614"/>
    </source>
</evidence>
<dbReference type="EMBL" id="JAUEIQ010000001">
    <property type="protein sequence ID" value="MDN0062872.1"/>
    <property type="molecule type" value="Genomic_DNA"/>
</dbReference>
<sequence>MTPQTCVDEILSAGSTEDIIRVHVLFCGPVQGVGFRWNMQSFAEEAGVAGWVKNLPDGATVEAELEGTRIAVAQLIARMDAHYEQFDAWFPSRFEVGSWREVSLQHDTSFTVRR</sequence>
<comment type="catalytic activity">
    <reaction evidence="4 5">
        <text>an acyl phosphate + H2O = a carboxylate + phosphate + H(+)</text>
        <dbReference type="Rhea" id="RHEA:14965"/>
        <dbReference type="ChEBI" id="CHEBI:15377"/>
        <dbReference type="ChEBI" id="CHEBI:15378"/>
        <dbReference type="ChEBI" id="CHEBI:29067"/>
        <dbReference type="ChEBI" id="CHEBI:43474"/>
        <dbReference type="ChEBI" id="CHEBI:59918"/>
        <dbReference type="EC" id="3.6.1.7"/>
    </reaction>
</comment>
<name>A0AAW7JNM6_9ACTN</name>
<dbReference type="RefSeq" id="WP_087202085.1">
    <property type="nucleotide sequence ID" value="NZ_JAUEIM010000011.1"/>
</dbReference>
<accession>A0AAW7JNM6</accession>
<dbReference type="PANTHER" id="PTHR47268:SF4">
    <property type="entry name" value="ACYLPHOSPHATASE"/>
    <property type="match status" value="1"/>
</dbReference>
<dbReference type="EC" id="3.6.1.7" evidence="2 5"/>
<evidence type="ECO:0000259" key="7">
    <source>
        <dbReference type="PROSITE" id="PS51160"/>
    </source>
</evidence>
<feature type="active site" evidence="5">
    <location>
        <position position="36"/>
    </location>
</feature>
<dbReference type="InterPro" id="IPR020456">
    <property type="entry name" value="Acylphosphatase"/>
</dbReference>
<reference evidence="9" key="2">
    <citation type="submission" date="2023-08" db="EMBL/GenBank/DDBJ databases">
        <title>Identification and characterization of horizontal gene transfer across gut microbiota members of farm animals based on homology search.</title>
        <authorList>
            <person name="Schwarzerova J."/>
            <person name="Nykrynova M."/>
            <person name="Jureckova K."/>
            <person name="Cejkova D."/>
            <person name="Rychlik I."/>
        </authorList>
    </citation>
    <scope>NUCLEOTIDE SEQUENCE</scope>
    <source>
        <strain evidence="9">15_COKtk</strain>
        <strain evidence="8">176_SSukc20</strain>
    </source>
</reference>